<dbReference type="GO" id="GO:0019867">
    <property type="term" value="C:outer membrane"/>
    <property type="evidence" value="ECO:0007669"/>
    <property type="project" value="InterPro"/>
</dbReference>
<reference evidence="3" key="1">
    <citation type="journal article" date="2014" name="Int. J. Syst. Evol. Microbiol.">
        <title>Complete genome sequence of Corynebacterium casei LMG S-19264T (=DSM 44701T), isolated from a smear-ripened cheese.</title>
        <authorList>
            <consortium name="US DOE Joint Genome Institute (JGI-PGF)"/>
            <person name="Walter F."/>
            <person name="Albersmeier A."/>
            <person name="Kalinowski J."/>
            <person name="Ruckert C."/>
        </authorList>
    </citation>
    <scope>NUCLEOTIDE SEQUENCE</scope>
    <source>
        <strain evidence="3">JCM 14719</strain>
    </source>
</reference>
<evidence type="ECO:0000259" key="2">
    <source>
        <dbReference type="PROSITE" id="PS51109"/>
    </source>
</evidence>
<gene>
    <name evidence="3" type="ORF">GCM10007043_16330</name>
</gene>
<dbReference type="Proteomes" id="UP000637720">
    <property type="component" value="Unassembled WGS sequence"/>
</dbReference>
<dbReference type="InterPro" id="IPR051933">
    <property type="entry name" value="Resuscitation_pf_RpfB"/>
</dbReference>
<dbReference type="InterPro" id="IPR010611">
    <property type="entry name" value="3D_dom"/>
</dbReference>
<evidence type="ECO:0000313" key="4">
    <source>
        <dbReference type="Proteomes" id="UP000637720"/>
    </source>
</evidence>
<dbReference type="Pfam" id="PF03990">
    <property type="entry name" value="DUF348"/>
    <property type="match status" value="2"/>
</dbReference>
<dbReference type="Pfam" id="PF06725">
    <property type="entry name" value="3D"/>
    <property type="match status" value="1"/>
</dbReference>
<reference evidence="3" key="2">
    <citation type="submission" date="2020-09" db="EMBL/GenBank/DDBJ databases">
        <authorList>
            <person name="Sun Q."/>
            <person name="Ohkuma M."/>
        </authorList>
    </citation>
    <scope>NUCLEOTIDE SEQUENCE</scope>
    <source>
        <strain evidence="3">JCM 14719</strain>
    </source>
</reference>
<name>A0A8J3BEL0_9BACI</name>
<organism evidence="3 4">
    <name type="scientific">Calditerricola satsumensis</name>
    <dbReference type="NCBI Taxonomy" id="373054"/>
    <lineage>
        <taxon>Bacteria</taxon>
        <taxon>Bacillati</taxon>
        <taxon>Bacillota</taxon>
        <taxon>Bacilli</taxon>
        <taxon>Bacillales</taxon>
        <taxon>Bacillaceae</taxon>
        <taxon>Calditerricola</taxon>
    </lineage>
</organism>
<evidence type="ECO:0000313" key="3">
    <source>
        <dbReference type="EMBL" id="GGK03031.1"/>
    </source>
</evidence>
<evidence type="ECO:0000256" key="1">
    <source>
        <dbReference type="ARBA" id="ARBA00022729"/>
    </source>
</evidence>
<dbReference type="SMART" id="SM01208">
    <property type="entry name" value="G5"/>
    <property type="match status" value="1"/>
</dbReference>
<feature type="domain" description="G5" evidence="2">
    <location>
        <begin position="156"/>
        <end position="236"/>
    </location>
</feature>
<comment type="caution">
    <text evidence="3">The sequence shown here is derived from an EMBL/GenBank/DDBJ whole genome shotgun (WGS) entry which is preliminary data.</text>
</comment>
<keyword evidence="1" id="KW-0732">Signal</keyword>
<dbReference type="RefSeq" id="WP_172673581.1">
    <property type="nucleotide sequence ID" value="NZ_BMOF01000033.1"/>
</dbReference>
<dbReference type="InterPro" id="IPR059180">
    <property type="entry name" value="3D_YorM"/>
</dbReference>
<proteinExistence type="predicted"/>
<dbReference type="AlphaFoldDB" id="A0A8J3BEL0"/>
<dbReference type="GO" id="GO:0004553">
    <property type="term" value="F:hydrolase activity, hydrolyzing O-glycosyl compounds"/>
    <property type="evidence" value="ECO:0007669"/>
    <property type="project" value="InterPro"/>
</dbReference>
<dbReference type="PANTHER" id="PTHR39160">
    <property type="entry name" value="CELL WALL-BINDING PROTEIN YOCH"/>
    <property type="match status" value="1"/>
</dbReference>
<dbReference type="Gene3D" id="2.40.40.10">
    <property type="entry name" value="RlpA-like domain"/>
    <property type="match status" value="1"/>
</dbReference>
<dbReference type="PANTHER" id="PTHR39160:SF4">
    <property type="entry name" value="RESUSCITATION-PROMOTING FACTOR RPFB"/>
    <property type="match status" value="1"/>
</dbReference>
<dbReference type="SUPFAM" id="SSF50685">
    <property type="entry name" value="Barwin-like endoglucanases"/>
    <property type="match status" value="1"/>
</dbReference>
<accession>A0A8J3BEL0</accession>
<dbReference type="InterPro" id="IPR007137">
    <property type="entry name" value="DUF348"/>
</dbReference>
<sequence>MKLAFLRGASSPGRTPRVVAWVCALVAVTASLLAMGFGRMSASDAKAVTLAVEGRETVVRTEADTVAQLLREQGVAVGPRDRVMPAPDAPLSPGMRVSVERARLLTFRVGSTTFQRAVAARTVQEALLEAGVTLGPLDRVSPGLRQPVASGLVITVTRVEERLVQEEKVLKPHVVKTASHDLPAGDQRMLQKGKAGKAVVTYRVRLENGVEVARDLVDRDVIAAPQPTVIAVGTLRGIERQGVTFLPRRVLHNVMLTAYGPGVVHTGKGPDHPLYGITALGTRAKEGRTIAVDPAVIPLGWWVYIEGLGFRRAEDTGGSVKGKKIDVYFETDALASRFGLKRGHTVYVIGPHLPRGAAAP</sequence>
<dbReference type="PROSITE" id="PS51109">
    <property type="entry name" value="G5"/>
    <property type="match status" value="1"/>
</dbReference>
<dbReference type="GO" id="GO:0009254">
    <property type="term" value="P:peptidoglycan turnover"/>
    <property type="evidence" value="ECO:0007669"/>
    <property type="project" value="InterPro"/>
</dbReference>
<dbReference type="InterPro" id="IPR036908">
    <property type="entry name" value="RlpA-like_sf"/>
</dbReference>
<dbReference type="Gene3D" id="2.20.230.10">
    <property type="entry name" value="Resuscitation-promoting factor rpfb"/>
    <property type="match status" value="1"/>
</dbReference>
<dbReference type="CDD" id="cd14667">
    <property type="entry name" value="3D_containing_proteins"/>
    <property type="match status" value="1"/>
</dbReference>
<dbReference type="EMBL" id="BMOF01000033">
    <property type="protein sequence ID" value="GGK03031.1"/>
    <property type="molecule type" value="Genomic_DNA"/>
</dbReference>
<keyword evidence="4" id="KW-1185">Reference proteome</keyword>
<protein>
    <recommendedName>
        <fullName evidence="2">G5 domain-containing protein</fullName>
    </recommendedName>
</protein>
<dbReference type="InterPro" id="IPR011098">
    <property type="entry name" value="G5_dom"/>
</dbReference>
<dbReference type="Pfam" id="PF07501">
    <property type="entry name" value="G5"/>
    <property type="match status" value="1"/>
</dbReference>